<organism evidence="1 2">
    <name type="scientific">Mycoplasma wenyonii</name>
    <dbReference type="NCBI Taxonomy" id="65123"/>
    <lineage>
        <taxon>Bacteria</taxon>
        <taxon>Bacillati</taxon>
        <taxon>Mycoplasmatota</taxon>
        <taxon>Mollicutes</taxon>
        <taxon>Mycoplasmataceae</taxon>
        <taxon>Mycoplasma</taxon>
    </lineage>
</organism>
<evidence type="ECO:0000313" key="1">
    <source>
        <dbReference type="EMBL" id="RAO94892.1"/>
    </source>
</evidence>
<reference evidence="2" key="1">
    <citation type="submission" date="2018-06" db="EMBL/GenBank/DDBJ databases">
        <authorList>
            <person name="Martinez Ocampo F."/>
            <person name="Quiroz Castaneda R.E."/>
            <person name="Rojas Lopez X."/>
        </authorList>
    </citation>
    <scope>NUCLEOTIDE SEQUENCE [LARGE SCALE GENOMIC DNA]</scope>
    <source>
        <strain evidence="2">INIFAP02</strain>
    </source>
</reference>
<proteinExistence type="predicted"/>
<dbReference type="AlphaFoldDB" id="A0A328PJ97"/>
<sequence>MLFLFKALIGVAGIGAGVAVPVVVNKIQSSVTTVAEETGKVIGGINRSVTERRENTKVSEALGFLNSNKCKRFTNPANSNDSFGALYACKEDGKDSFYYLGSNSDVRNNGASSAKKVRSVNYEKGTGDTATLSLGLVEGNGEIKLSIPDQGGGGWANFKNVDLINDCKVINPETGASSLNCTLKDSERTSGFSSYNFSIF</sequence>
<protein>
    <submittedName>
        <fullName evidence="1">Uncharacterized protein</fullName>
    </submittedName>
</protein>
<keyword evidence="2" id="KW-1185">Reference proteome</keyword>
<gene>
    <name evidence="1" type="ORF">DNK47_02560</name>
</gene>
<comment type="caution">
    <text evidence="1">The sequence shown here is derived from an EMBL/GenBank/DDBJ whole genome shotgun (WGS) entry which is preliminary data.</text>
</comment>
<dbReference type="Proteomes" id="UP000249762">
    <property type="component" value="Unassembled WGS sequence"/>
</dbReference>
<name>A0A328PJ97_9MOLU</name>
<accession>A0A328PJ97</accession>
<dbReference type="EMBL" id="QKVO01000012">
    <property type="protein sequence ID" value="RAO94892.1"/>
    <property type="molecule type" value="Genomic_DNA"/>
</dbReference>
<dbReference type="OrthoDB" id="9835380at2"/>
<evidence type="ECO:0000313" key="2">
    <source>
        <dbReference type="Proteomes" id="UP000249762"/>
    </source>
</evidence>
<dbReference type="RefSeq" id="WP_112665665.1">
    <property type="nucleotide sequence ID" value="NZ_QKVO01000012.1"/>
</dbReference>